<feature type="domain" description="Cation efflux protein transmembrane" evidence="8">
    <location>
        <begin position="16"/>
        <end position="208"/>
    </location>
</feature>
<name>A0ABN4NGE9_9BACL</name>
<dbReference type="Proteomes" id="UP000076226">
    <property type="component" value="Chromosome"/>
</dbReference>
<accession>A0ABN4NGE9</accession>
<keyword evidence="11" id="KW-1185">Reference proteome</keyword>
<evidence type="ECO:0000313" key="11">
    <source>
        <dbReference type="Proteomes" id="UP000076226"/>
    </source>
</evidence>
<evidence type="ECO:0000256" key="2">
    <source>
        <dbReference type="ARBA" id="ARBA00008114"/>
    </source>
</evidence>
<keyword evidence="4 7" id="KW-0812">Transmembrane</keyword>
<dbReference type="Gene3D" id="3.30.70.1350">
    <property type="entry name" value="Cation efflux protein, cytoplasmic domain"/>
    <property type="match status" value="1"/>
</dbReference>
<evidence type="ECO:0000256" key="1">
    <source>
        <dbReference type="ARBA" id="ARBA00004141"/>
    </source>
</evidence>
<reference evidence="10 11" key="1">
    <citation type="submission" date="2016-02" db="EMBL/GenBank/DDBJ databases">
        <title>Complete genome sequence of Geobacillus subterraneus KCTC 3922T.</title>
        <authorList>
            <person name="Lee D.-W."/>
            <person name="Lee Y.-J."/>
            <person name="Lee S.-J."/>
            <person name="Park G.-S."/>
            <person name="Lee S.-J."/>
            <person name="Shin J.-H."/>
        </authorList>
    </citation>
    <scope>NUCLEOTIDE SEQUENCE [LARGE SCALE GENOMIC DNA]</scope>
    <source>
        <strain evidence="10 11">KCTC 3922</strain>
    </source>
</reference>
<dbReference type="EMBL" id="CP014342">
    <property type="protein sequence ID" value="AMX83723.1"/>
    <property type="molecule type" value="Genomic_DNA"/>
</dbReference>
<feature type="transmembrane region" description="Helical" evidence="7">
    <location>
        <begin position="48"/>
        <end position="65"/>
    </location>
</feature>
<evidence type="ECO:0000313" key="10">
    <source>
        <dbReference type="EMBL" id="AMX83723.1"/>
    </source>
</evidence>
<dbReference type="InterPro" id="IPR027470">
    <property type="entry name" value="Cation_efflux_CTD"/>
</dbReference>
<keyword evidence="6 7" id="KW-0472">Membrane</keyword>
<evidence type="ECO:0000256" key="7">
    <source>
        <dbReference type="SAM" id="Phobius"/>
    </source>
</evidence>
<evidence type="ECO:0000256" key="6">
    <source>
        <dbReference type="ARBA" id="ARBA00023136"/>
    </source>
</evidence>
<dbReference type="SUPFAM" id="SSF161111">
    <property type="entry name" value="Cation efflux protein transmembrane domain-like"/>
    <property type="match status" value="1"/>
</dbReference>
<dbReference type="InterPro" id="IPR058533">
    <property type="entry name" value="Cation_efflux_TM"/>
</dbReference>
<sequence length="296" mass="31520">MVKHVEWKQRAEAGALLSIAVYLLLAAGKLFAGSAAGSDGVKADGWNNLSDVIASAAVYIGMKIAKKPRDRNHPYGHSRAENISSLLAAFLMMSIGIDVVISGAGTLLHGGKKAAPDWLAAAVALASTAVMLLIYAVNARLARRTNSAALAAVAKDNLSDALVSAGAAIGIVGARLEWPWLDPLAALIIGAIICKTAWEVFMETAHTLTDGFDERKLAVYREEIAAVGGVRDVADIKARTLGNDIVLEVTIRVDSRLTVAKSHEIADEVERLMKKRHNIRATHVHVEPEAQVDRQG</sequence>
<dbReference type="InterPro" id="IPR027469">
    <property type="entry name" value="Cation_efflux_TMD_sf"/>
</dbReference>
<evidence type="ECO:0000259" key="9">
    <source>
        <dbReference type="Pfam" id="PF16916"/>
    </source>
</evidence>
<evidence type="ECO:0000256" key="4">
    <source>
        <dbReference type="ARBA" id="ARBA00022692"/>
    </source>
</evidence>
<keyword evidence="3" id="KW-0813">Transport</keyword>
<dbReference type="Pfam" id="PF16916">
    <property type="entry name" value="ZT_dimer"/>
    <property type="match status" value="1"/>
</dbReference>
<dbReference type="RefSeq" id="WP_063166011.1">
    <property type="nucleotide sequence ID" value="NZ_CP014342.1"/>
</dbReference>
<feature type="transmembrane region" description="Helical" evidence="7">
    <location>
        <begin position="118"/>
        <end position="137"/>
    </location>
</feature>
<dbReference type="SUPFAM" id="SSF160240">
    <property type="entry name" value="Cation efflux protein cytoplasmic domain-like"/>
    <property type="match status" value="1"/>
</dbReference>
<dbReference type="InterPro" id="IPR036837">
    <property type="entry name" value="Cation_efflux_CTD_sf"/>
</dbReference>
<organism evidence="10 11">
    <name type="scientific">Geobacillus subterraneus</name>
    <dbReference type="NCBI Taxonomy" id="129338"/>
    <lineage>
        <taxon>Bacteria</taxon>
        <taxon>Bacillati</taxon>
        <taxon>Bacillota</taxon>
        <taxon>Bacilli</taxon>
        <taxon>Bacillales</taxon>
        <taxon>Anoxybacillaceae</taxon>
        <taxon>Geobacillus</taxon>
    </lineage>
</organism>
<dbReference type="PANTHER" id="PTHR43840">
    <property type="entry name" value="MITOCHONDRIAL METAL TRANSPORTER 1-RELATED"/>
    <property type="match status" value="1"/>
</dbReference>
<dbReference type="Pfam" id="PF01545">
    <property type="entry name" value="Cation_efflux"/>
    <property type="match status" value="1"/>
</dbReference>
<keyword evidence="5 7" id="KW-1133">Transmembrane helix</keyword>
<protein>
    <submittedName>
        <fullName evidence="10">Transporter</fullName>
    </submittedName>
</protein>
<feature type="transmembrane region" description="Helical" evidence="7">
    <location>
        <begin position="86"/>
        <end position="106"/>
    </location>
</feature>
<dbReference type="PANTHER" id="PTHR43840:SF50">
    <property type="entry name" value="MANGANESE EFFLUX SYSTEM PROTEIN MNES"/>
    <property type="match status" value="1"/>
</dbReference>
<gene>
    <name evidence="10" type="ORF">GS3922_08660</name>
</gene>
<evidence type="ECO:0000259" key="8">
    <source>
        <dbReference type="Pfam" id="PF01545"/>
    </source>
</evidence>
<dbReference type="InterPro" id="IPR002524">
    <property type="entry name" value="Cation_efflux"/>
</dbReference>
<dbReference type="NCBIfam" id="TIGR01297">
    <property type="entry name" value="CDF"/>
    <property type="match status" value="1"/>
</dbReference>
<comment type="similarity">
    <text evidence="2">Belongs to the cation diffusion facilitator (CDF) transporter (TC 2.A.4) family.</text>
</comment>
<comment type="subcellular location">
    <subcellularLocation>
        <location evidence="1">Membrane</location>
        <topology evidence="1">Multi-pass membrane protein</topology>
    </subcellularLocation>
</comment>
<proteinExistence type="inferred from homology"/>
<evidence type="ECO:0000256" key="5">
    <source>
        <dbReference type="ARBA" id="ARBA00022989"/>
    </source>
</evidence>
<dbReference type="Gene3D" id="1.20.1510.10">
    <property type="entry name" value="Cation efflux protein transmembrane domain"/>
    <property type="match status" value="1"/>
</dbReference>
<feature type="domain" description="Cation efflux protein cytoplasmic" evidence="9">
    <location>
        <begin position="217"/>
        <end position="289"/>
    </location>
</feature>
<dbReference type="InterPro" id="IPR050291">
    <property type="entry name" value="CDF_Transporter"/>
</dbReference>
<evidence type="ECO:0000256" key="3">
    <source>
        <dbReference type="ARBA" id="ARBA00022448"/>
    </source>
</evidence>